<proteinExistence type="predicted"/>
<evidence type="ECO:0000256" key="1">
    <source>
        <dbReference type="ARBA" id="ARBA00004141"/>
    </source>
</evidence>
<dbReference type="EMBL" id="JANUHC010000005">
    <property type="protein sequence ID" value="MCS0630639.1"/>
    <property type="molecule type" value="Genomic_DNA"/>
</dbReference>
<evidence type="ECO:0000259" key="6">
    <source>
        <dbReference type="Pfam" id="PF01957"/>
    </source>
</evidence>
<reference evidence="9" key="1">
    <citation type="submission" date="2022-08" db="EMBL/GenBank/DDBJ databases">
        <title>Reclassification of Massilia species as members of the genera Telluria, Duganella, Pseudoduganella, Mokoshia gen. nov. and Zemynaea gen. nov. using orthogonal and non-orthogonal genome-based approaches.</title>
        <authorList>
            <person name="Bowman J.P."/>
        </authorList>
    </citation>
    <scope>NUCLEOTIDE SEQUENCE</scope>
    <source>
        <strain evidence="9">LMG 11547</strain>
    </source>
</reference>
<keyword evidence="4 5" id="KW-0472">Membrane</keyword>
<dbReference type="PANTHER" id="PTHR33507">
    <property type="entry name" value="INNER MEMBRANE PROTEIN YBBJ"/>
    <property type="match status" value="1"/>
</dbReference>
<evidence type="ECO:0000259" key="8">
    <source>
        <dbReference type="Pfam" id="PF25145"/>
    </source>
</evidence>
<feature type="transmembrane region" description="Helical" evidence="5">
    <location>
        <begin position="260"/>
        <end position="278"/>
    </location>
</feature>
<dbReference type="PANTHER" id="PTHR33507:SF4">
    <property type="entry name" value="NODULATION COMPETITIVENESS PROTEIN NFED"/>
    <property type="match status" value="1"/>
</dbReference>
<dbReference type="Pfam" id="PF25145">
    <property type="entry name" value="NfeD1b_N"/>
    <property type="match status" value="1"/>
</dbReference>
<keyword evidence="3 5" id="KW-1133">Transmembrane helix</keyword>
<gene>
    <name evidence="9" type="ORF">NX786_14980</name>
</gene>
<feature type="transmembrane region" description="Helical" evidence="5">
    <location>
        <begin position="231"/>
        <end position="253"/>
    </location>
</feature>
<feature type="transmembrane region" description="Helical" evidence="5">
    <location>
        <begin position="284"/>
        <end position="301"/>
    </location>
</feature>
<accession>A0ABT2BZS3</accession>
<dbReference type="InterPro" id="IPR002810">
    <property type="entry name" value="NfeD-like_C"/>
</dbReference>
<comment type="subcellular location">
    <subcellularLocation>
        <location evidence="1">Membrane</location>
        <topology evidence="1">Multi-pass membrane protein</topology>
    </subcellularLocation>
</comment>
<dbReference type="Pfam" id="PF24961">
    <property type="entry name" value="NfeD_membrane"/>
    <property type="match status" value="1"/>
</dbReference>
<feature type="domain" description="NfeD1b N-terminal" evidence="8">
    <location>
        <begin position="22"/>
        <end position="127"/>
    </location>
</feature>
<evidence type="ECO:0000256" key="5">
    <source>
        <dbReference type="SAM" id="Phobius"/>
    </source>
</evidence>
<organism evidence="9 10">
    <name type="scientific">Telluria mixta</name>
    <dbReference type="NCBI Taxonomy" id="34071"/>
    <lineage>
        <taxon>Bacteria</taxon>
        <taxon>Pseudomonadati</taxon>
        <taxon>Pseudomonadota</taxon>
        <taxon>Betaproteobacteria</taxon>
        <taxon>Burkholderiales</taxon>
        <taxon>Oxalobacteraceae</taxon>
        <taxon>Telluria group</taxon>
        <taxon>Telluria</taxon>
    </lineage>
</organism>
<evidence type="ECO:0000313" key="9">
    <source>
        <dbReference type="EMBL" id="MCS0630639.1"/>
    </source>
</evidence>
<dbReference type="InterPro" id="IPR056739">
    <property type="entry name" value="NfeD_membrane"/>
</dbReference>
<evidence type="ECO:0000313" key="10">
    <source>
        <dbReference type="Proteomes" id="UP001165263"/>
    </source>
</evidence>
<evidence type="ECO:0000256" key="4">
    <source>
        <dbReference type="ARBA" id="ARBA00023136"/>
    </source>
</evidence>
<dbReference type="Gene3D" id="3.90.226.10">
    <property type="entry name" value="2-enoyl-CoA Hydratase, Chain A, domain 1"/>
    <property type="match status" value="1"/>
</dbReference>
<dbReference type="InterPro" id="IPR052165">
    <property type="entry name" value="Membrane_assoc_protease"/>
</dbReference>
<keyword evidence="10" id="KW-1185">Reference proteome</keyword>
<keyword evidence="2 5" id="KW-0812">Transmembrane</keyword>
<evidence type="ECO:0000259" key="7">
    <source>
        <dbReference type="Pfam" id="PF24961"/>
    </source>
</evidence>
<evidence type="ECO:0000256" key="3">
    <source>
        <dbReference type="ARBA" id="ARBA00022989"/>
    </source>
</evidence>
<dbReference type="Proteomes" id="UP001165263">
    <property type="component" value="Unassembled WGS sequence"/>
</dbReference>
<feature type="transmembrane region" description="Helical" evidence="5">
    <location>
        <begin position="308"/>
        <end position="327"/>
    </location>
</feature>
<feature type="domain" description="NfeD integral membrane" evidence="7">
    <location>
        <begin position="240"/>
        <end position="353"/>
    </location>
</feature>
<evidence type="ECO:0000256" key="2">
    <source>
        <dbReference type="ARBA" id="ARBA00022692"/>
    </source>
</evidence>
<feature type="domain" description="NfeD-like C-terminal" evidence="6">
    <location>
        <begin position="372"/>
        <end position="426"/>
    </location>
</feature>
<comment type="caution">
    <text evidence="9">The sequence shown here is derived from an EMBL/GenBank/DDBJ whole genome shotgun (WGS) entry which is preliminary data.</text>
</comment>
<dbReference type="SUPFAM" id="SSF141322">
    <property type="entry name" value="NfeD domain-like"/>
    <property type="match status" value="1"/>
</dbReference>
<dbReference type="Pfam" id="PF01957">
    <property type="entry name" value="NfeD"/>
    <property type="match status" value="1"/>
</dbReference>
<dbReference type="SUPFAM" id="SSF52096">
    <property type="entry name" value="ClpP/crotonase"/>
    <property type="match status" value="1"/>
</dbReference>
<dbReference type="CDD" id="cd07020">
    <property type="entry name" value="Clp_protease_NfeD_1"/>
    <property type="match status" value="1"/>
</dbReference>
<sequence>MALLVGGVPVHAQTARGPVVLLTVDGAIGPAYADYVSRGINRAAKEGSQLVVLQLDTPGGLDTSMRSIIRAILTSPVPVACYVAPSGARAASAGTYILYACHIAAMAPGTNIGAASPIQVGVGGQEPPRDKNATPSTMEHKQVNDAAAFIRGLANMRGRNADWAERAVREAVSLPAGDALKAHVVDYVAPDLPHLLAQVDGRVINVLGQERTLRTAGAAVEDAQPDWRTRLLAAITNPSIALILMTIGIYGLIFEFMNPGAVAPGVVGTICLLLALYGLQLLPINYSGLALICLGIAFMIAEAFLPTFGAVGIGGVIAFVIGALMLIDTESPGLGIPPFLVVSVGVVAALLLAGTASIALRTRRRHAVSGPETLIGSVAEMLGDAPHEGWANVGGETWRVVSATPLARAQKVRVVARRGAVLEVAPLDN</sequence>
<dbReference type="InterPro" id="IPR056738">
    <property type="entry name" value="NfeD1b_N"/>
</dbReference>
<dbReference type="InterPro" id="IPR029045">
    <property type="entry name" value="ClpP/crotonase-like_dom_sf"/>
</dbReference>
<feature type="transmembrane region" description="Helical" evidence="5">
    <location>
        <begin position="339"/>
        <end position="360"/>
    </location>
</feature>
<protein>
    <submittedName>
        <fullName evidence="9">Nodulation protein NfeD</fullName>
    </submittedName>
</protein>
<dbReference type="Gene3D" id="2.40.50.140">
    <property type="entry name" value="Nucleic acid-binding proteins"/>
    <property type="match status" value="1"/>
</dbReference>
<dbReference type="InterPro" id="IPR012340">
    <property type="entry name" value="NA-bd_OB-fold"/>
</dbReference>
<name>A0ABT2BZS3_9BURK</name>